<reference evidence="2 3" key="1">
    <citation type="submission" date="2018-05" db="EMBL/GenBank/DDBJ databases">
        <title>Chitinophaga sp. K3CV102501T nov., isolated from isolated from a monsoon evergreen broad-leaved forest soil.</title>
        <authorList>
            <person name="Lv Y."/>
        </authorList>
    </citation>
    <scope>NUCLEOTIDE SEQUENCE [LARGE SCALE GENOMIC DNA]</scope>
    <source>
        <strain evidence="2 3">GDMCC 1.1325</strain>
    </source>
</reference>
<accession>A0A365XUG6</accession>
<evidence type="ECO:0008006" key="4">
    <source>
        <dbReference type="Google" id="ProtNLM"/>
    </source>
</evidence>
<name>A0A365XUG6_9BACT</name>
<organism evidence="2 3">
    <name type="scientific">Chitinophaga flava</name>
    <dbReference type="NCBI Taxonomy" id="2259036"/>
    <lineage>
        <taxon>Bacteria</taxon>
        <taxon>Pseudomonadati</taxon>
        <taxon>Bacteroidota</taxon>
        <taxon>Chitinophagia</taxon>
        <taxon>Chitinophagales</taxon>
        <taxon>Chitinophagaceae</taxon>
        <taxon>Chitinophaga</taxon>
    </lineage>
</organism>
<dbReference type="Proteomes" id="UP000253410">
    <property type="component" value="Unassembled WGS sequence"/>
</dbReference>
<dbReference type="AlphaFoldDB" id="A0A365XUG6"/>
<evidence type="ECO:0000313" key="3">
    <source>
        <dbReference type="Proteomes" id="UP000253410"/>
    </source>
</evidence>
<gene>
    <name evidence="2" type="ORF">DF182_25025</name>
</gene>
<protein>
    <recommendedName>
        <fullName evidence="4">DUF4402 domain-containing protein</fullName>
    </recommendedName>
</protein>
<dbReference type="EMBL" id="QFFJ01000002">
    <property type="protein sequence ID" value="RBL89758.1"/>
    <property type="molecule type" value="Genomic_DNA"/>
</dbReference>
<evidence type="ECO:0000256" key="1">
    <source>
        <dbReference type="SAM" id="SignalP"/>
    </source>
</evidence>
<comment type="caution">
    <text evidence="2">The sequence shown here is derived from an EMBL/GenBank/DDBJ whole genome shotgun (WGS) entry which is preliminary data.</text>
</comment>
<evidence type="ECO:0000313" key="2">
    <source>
        <dbReference type="EMBL" id="RBL89758.1"/>
    </source>
</evidence>
<dbReference type="InterPro" id="IPR025514">
    <property type="entry name" value="DUF4402"/>
</dbReference>
<keyword evidence="3" id="KW-1185">Reference proteome</keyword>
<dbReference type="Pfam" id="PF14352">
    <property type="entry name" value="DUF4402"/>
    <property type="match status" value="1"/>
</dbReference>
<proteinExistence type="predicted"/>
<keyword evidence="1" id="KW-0732">Signal</keyword>
<sequence>MRKNLLSLVVIFSIITGGKAIAQTSSTATATASVKVVTPITLTKTVDLNFGIVVPSGTPGTMTLTPLGVRTPNGGVSVLSATGMVTPALFAISGEDGYAFGITLPGTQVALTNGGGQTMYVSDFTSFPPVATGGTLNGGVHTLTVGGILHVNANQASGTYTTQTPFSVTVNYN</sequence>
<feature type="signal peptide" evidence="1">
    <location>
        <begin position="1"/>
        <end position="22"/>
    </location>
</feature>
<feature type="chain" id="PRO_5017058841" description="DUF4402 domain-containing protein" evidence="1">
    <location>
        <begin position="23"/>
        <end position="173"/>
    </location>
</feature>
<dbReference type="OrthoDB" id="1436810at2"/>
<dbReference type="RefSeq" id="WP_113618505.1">
    <property type="nucleotide sequence ID" value="NZ_QFFJ01000002.1"/>
</dbReference>